<dbReference type="PANTHER" id="PTHR11575:SF24">
    <property type="entry name" value="5'-NUCLEOTIDASE"/>
    <property type="match status" value="1"/>
</dbReference>
<accession>A0A3B1DUT3</accession>
<dbReference type="EMBL" id="UOGL01000280">
    <property type="protein sequence ID" value="VAX38950.1"/>
    <property type="molecule type" value="Genomic_DNA"/>
</dbReference>
<dbReference type="InterPro" id="IPR029052">
    <property type="entry name" value="Metallo-depent_PP-like"/>
</dbReference>
<dbReference type="Gene3D" id="3.60.21.10">
    <property type="match status" value="1"/>
</dbReference>
<evidence type="ECO:0000313" key="3">
    <source>
        <dbReference type="EMBL" id="VAX38950.1"/>
    </source>
</evidence>
<dbReference type="PROSITE" id="PS51257">
    <property type="entry name" value="PROKAR_LIPOPROTEIN"/>
    <property type="match status" value="1"/>
</dbReference>
<sequence>MSSPKRVALKAMLLFSLPLLFLFLFSFGCSSGSSPQNQSSQTKSSQGEEANPLHSADKKNPAKTNPSAEQLLAKDDISLVHQSHKPVSSRQKPLFDQWGKPQLAILLTGEQHGYFEPCGCSSNQLGGMARRADLVRKMKEKGWVVTGLDLGGTVKRARRQSQMKFETTLAALKDMNYAAMALGPEELRFGPEYLLSQHVYDKKNPKKEIPFLSANVTLYEADDLGTPIRYRMLNIAGLKIGITSILGKSYAHKVSVKEIAIKEPAKVLPGIIQLMQKEKPTTMILLSHANLKETKALAKKFPEFQIILSGGGPEDPSNKIIQEGKTWILNVGRKGKHVGVLGLFPNDKKNPFRFELVTLDEKRFTDQKVMVEHMRDYQERLKDEKLAYKELPIAHPTGAKFVGAEACGDCHSKAFKVWEKTAHAKAFESLKHPRKGMPDHKITRIYDPECLSCHVNGWNPQNVLRYKSGFINKEFAQGVQEKERFQLMQGQQCEGCHGPGSRHIQLINDDQIEKAAQEVRVTLKMAKEKICAECHDLDNSPKFEFESYWKKVKHKGLD</sequence>
<dbReference type="InterPro" id="IPR023155">
    <property type="entry name" value="Cyt_c-552/4"/>
</dbReference>
<dbReference type="Gene3D" id="1.10.1130.10">
    <property type="entry name" value="Flavocytochrome C3, Chain A"/>
    <property type="match status" value="1"/>
</dbReference>
<reference evidence="3" key="1">
    <citation type="submission" date="2018-06" db="EMBL/GenBank/DDBJ databases">
        <authorList>
            <person name="Zhirakovskaya E."/>
        </authorList>
    </citation>
    <scope>NUCLEOTIDE SEQUENCE</scope>
</reference>
<evidence type="ECO:0000256" key="1">
    <source>
        <dbReference type="SAM" id="MobiDB-lite"/>
    </source>
</evidence>
<name>A0A3B1DUT3_9ZZZZ</name>
<dbReference type="InterPro" id="IPR036280">
    <property type="entry name" value="Multihaem_cyt_sf"/>
</dbReference>
<feature type="region of interest" description="Disordered" evidence="1">
    <location>
        <begin position="35"/>
        <end position="67"/>
    </location>
</feature>
<dbReference type="SUPFAM" id="SSF56300">
    <property type="entry name" value="Metallo-dependent phosphatases"/>
    <property type="match status" value="1"/>
</dbReference>
<feature type="domain" description="Cytochrome c-552/4" evidence="2">
    <location>
        <begin position="406"/>
        <end position="498"/>
    </location>
</feature>
<protein>
    <submittedName>
        <fullName evidence="3">Probable cytochrome c-554</fullName>
    </submittedName>
</protein>
<dbReference type="GO" id="GO:0030288">
    <property type="term" value="C:outer membrane-bounded periplasmic space"/>
    <property type="evidence" value="ECO:0007669"/>
    <property type="project" value="TreeGrafter"/>
</dbReference>
<dbReference type="AlphaFoldDB" id="A0A3B1DUT3"/>
<organism evidence="3">
    <name type="scientific">hydrothermal vent metagenome</name>
    <dbReference type="NCBI Taxonomy" id="652676"/>
    <lineage>
        <taxon>unclassified sequences</taxon>
        <taxon>metagenomes</taxon>
        <taxon>ecological metagenomes</taxon>
    </lineage>
</organism>
<dbReference type="InterPro" id="IPR006179">
    <property type="entry name" value="5_nucleotidase/apyrase"/>
</dbReference>
<proteinExistence type="predicted"/>
<dbReference type="PANTHER" id="PTHR11575">
    <property type="entry name" value="5'-NUCLEOTIDASE-RELATED"/>
    <property type="match status" value="1"/>
</dbReference>
<evidence type="ECO:0000259" key="2">
    <source>
        <dbReference type="Pfam" id="PF13435"/>
    </source>
</evidence>
<gene>
    <name evidence="3" type="ORF">MNBD_PLANCTO02-870</name>
</gene>
<dbReference type="GO" id="GO:0016787">
    <property type="term" value="F:hydrolase activity"/>
    <property type="evidence" value="ECO:0007669"/>
    <property type="project" value="InterPro"/>
</dbReference>
<dbReference type="GO" id="GO:0009166">
    <property type="term" value="P:nucleotide catabolic process"/>
    <property type="evidence" value="ECO:0007669"/>
    <property type="project" value="InterPro"/>
</dbReference>
<dbReference type="SUPFAM" id="SSF48695">
    <property type="entry name" value="Multiheme cytochromes"/>
    <property type="match status" value="1"/>
</dbReference>
<dbReference type="Pfam" id="PF13435">
    <property type="entry name" value="Cytochrome_C554"/>
    <property type="match status" value="1"/>
</dbReference>